<dbReference type="EMBL" id="VSSQ01012034">
    <property type="protein sequence ID" value="MPM48284.1"/>
    <property type="molecule type" value="Genomic_DNA"/>
</dbReference>
<evidence type="ECO:0000313" key="1">
    <source>
        <dbReference type="EMBL" id="MPM48284.1"/>
    </source>
</evidence>
<accession>A0A645AF32</accession>
<dbReference type="AlphaFoldDB" id="A0A645AF32"/>
<protein>
    <submittedName>
        <fullName evidence="1">Uncharacterized protein</fullName>
    </submittedName>
</protein>
<proteinExistence type="predicted"/>
<sequence>MLLSRFSSVATAKTDLAKADFSRITNVDTRAVEAAAGLFSKNEKQNPPDQFSYEIKKELVFSTASEAAALLLKNPAKNQYAMVLELVLEDSGEVILRTGSILPGQMIKKAALDEKLSAGDYKAIAHICAVDLQSGALIGLLEQPVTIVVKS</sequence>
<comment type="caution">
    <text evidence="1">The sequence shown here is derived from an EMBL/GenBank/DDBJ whole genome shotgun (WGS) entry which is preliminary data.</text>
</comment>
<gene>
    <name evidence="1" type="ORF">SDC9_95008</name>
</gene>
<name>A0A645AF32_9ZZZZ</name>
<organism evidence="1">
    <name type="scientific">bioreactor metagenome</name>
    <dbReference type="NCBI Taxonomy" id="1076179"/>
    <lineage>
        <taxon>unclassified sequences</taxon>
        <taxon>metagenomes</taxon>
        <taxon>ecological metagenomes</taxon>
    </lineage>
</organism>
<reference evidence="1" key="1">
    <citation type="submission" date="2019-08" db="EMBL/GenBank/DDBJ databases">
        <authorList>
            <person name="Kucharzyk K."/>
            <person name="Murdoch R.W."/>
            <person name="Higgins S."/>
            <person name="Loffler F."/>
        </authorList>
    </citation>
    <scope>NUCLEOTIDE SEQUENCE</scope>
</reference>